<evidence type="ECO:0000313" key="5">
    <source>
        <dbReference type="WormBase" id="T21E12.3"/>
    </source>
</evidence>
<dbReference type="Bgee" id="WBGene00020655">
    <property type="expression patterns" value="Expressed in adult organism and 1 other cell type or tissue"/>
</dbReference>
<dbReference type="eggNOG" id="KOG3627">
    <property type="taxonomic scope" value="Eukaryota"/>
</dbReference>
<dbReference type="PANTHER" id="PTHR22596:SF7">
    <property type="entry name" value="PEPTIDASE S1 DOMAIN-CONTAINING PROTEIN"/>
    <property type="match status" value="1"/>
</dbReference>
<dbReference type="PaxDb" id="6239-T21E12.3"/>
<evidence type="ECO:0000313" key="3">
    <source>
        <dbReference type="EMBL" id="CCD64269.1"/>
    </source>
</evidence>
<dbReference type="OMA" id="YNYNCET"/>
<evidence type="ECO:0000259" key="2">
    <source>
        <dbReference type="PROSITE" id="PS50240"/>
    </source>
</evidence>
<dbReference type="SUPFAM" id="SSF50494">
    <property type="entry name" value="Trypsin-like serine proteases"/>
    <property type="match status" value="1"/>
</dbReference>
<dbReference type="PANTHER" id="PTHR22596">
    <property type="entry name" value="TRYPSIN-LIKE PROTEASE PROTEIN 6"/>
    <property type="match status" value="1"/>
</dbReference>
<dbReference type="GO" id="GO:0006508">
    <property type="term" value="P:proteolysis"/>
    <property type="evidence" value="ECO:0007669"/>
    <property type="project" value="InterPro"/>
</dbReference>
<proteinExistence type="predicted"/>
<dbReference type="Proteomes" id="UP000001940">
    <property type="component" value="Chromosome I"/>
</dbReference>
<dbReference type="AGR" id="WB:WBGene00020655"/>
<dbReference type="InterPro" id="IPR009003">
    <property type="entry name" value="Peptidase_S1_PA"/>
</dbReference>
<dbReference type="CTD" id="188700"/>
<sequence length="346" mass="38266">MILKLLLFHLLFLLLSVSSAQKLSKEENSKRKITCGQGLKLKSGYGRKVLNGLRTKIEDAPWNVAIEIETKDVGLCTGTLISTRHVITARHCFAHLMDYGYVSIGKNQLIHGCENDNDEDLVLHGNLTNSFRIYTGTGCGYRKYCKGMNSTSVGIKKIILPKVCDDKQLDFDDFAIVELSESLKMSRKDRFICVNHEDSNLFNENNRMQLFGFGIDPSAGNQSAGPLRSETVKAEKCFTTTGKAFCTKSISKNQLACTGDSGGGVVQLINDRVTVVGVIYEGVTCEASTTDEQDYVANVAYYSDDICRYAGICDKYPDSKAIEKARSHSSINIYIISNLLLLAQML</sequence>
<dbReference type="STRING" id="6239.T21E12.3.1"/>
<dbReference type="AlphaFoldDB" id="P91484"/>
<feature type="chain" id="PRO_5004161431" evidence="1">
    <location>
        <begin position="21"/>
        <end position="346"/>
    </location>
</feature>
<accession>P91484</accession>
<dbReference type="SMART" id="SM00020">
    <property type="entry name" value="Tryp_SPc"/>
    <property type="match status" value="1"/>
</dbReference>
<dbReference type="GeneID" id="188700"/>
<feature type="domain" description="Peptidase S1" evidence="2">
    <location>
        <begin position="49"/>
        <end position="311"/>
    </location>
</feature>
<feature type="signal peptide" evidence="1">
    <location>
        <begin position="1"/>
        <end position="20"/>
    </location>
</feature>
<dbReference type="PhylomeDB" id="P91484"/>
<dbReference type="FunCoup" id="P91484">
    <property type="interactions" value="168"/>
</dbReference>
<dbReference type="EMBL" id="BX284601">
    <property type="protein sequence ID" value="CCD64269.1"/>
    <property type="molecule type" value="Genomic_DNA"/>
</dbReference>
<dbReference type="OrthoDB" id="7754674at2759"/>
<name>P91484_CAEEL</name>
<dbReference type="HOGENOM" id="CLU_036124_1_1_1"/>
<dbReference type="PROSITE" id="PS50240">
    <property type="entry name" value="TRYPSIN_DOM"/>
    <property type="match status" value="1"/>
</dbReference>
<dbReference type="Gene3D" id="2.40.10.10">
    <property type="entry name" value="Trypsin-like serine proteases"/>
    <property type="match status" value="1"/>
</dbReference>
<protein>
    <submittedName>
        <fullName evidence="3">Peptidase S1 domain-containing protein</fullName>
    </submittedName>
</protein>
<dbReference type="GO" id="GO:0004252">
    <property type="term" value="F:serine-type endopeptidase activity"/>
    <property type="evidence" value="ECO:0007669"/>
    <property type="project" value="InterPro"/>
</dbReference>
<dbReference type="Pfam" id="PF03761">
    <property type="entry name" value="DUF316"/>
    <property type="match status" value="1"/>
</dbReference>
<dbReference type="InterPro" id="IPR001254">
    <property type="entry name" value="Trypsin_dom"/>
</dbReference>
<dbReference type="InterPro" id="IPR043504">
    <property type="entry name" value="Peptidase_S1_PA_chymotrypsin"/>
</dbReference>
<dbReference type="InterPro" id="IPR001314">
    <property type="entry name" value="Peptidase_S1A"/>
</dbReference>
<keyword evidence="4" id="KW-1185">Reference proteome</keyword>
<keyword evidence="1" id="KW-0732">Signal</keyword>
<dbReference type="SMR" id="P91484"/>
<dbReference type="InterPro" id="IPR005514">
    <property type="entry name" value="DUF316"/>
</dbReference>
<dbReference type="PRINTS" id="PR00722">
    <property type="entry name" value="CHYMOTRYPSIN"/>
</dbReference>
<evidence type="ECO:0000313" key="4">
    <source>
        <dbReference type="Proteomes" id="UP000001940"/>
    </source>
</evidence>
<dbReference type="WormBase" id="T21E12.3">
    <property type="protein sequence ID" value="CE45678"/>
    <property type="gene ID" value="WBGene00020655"/>
    <property type="gene designation" value="try-15"/>
</dbReference>
<gene>
    <name evidence="3 5" type="primary">try-15</name>
    <name evidence="3" type="ORF">CELE_T21E12.3</name>
    <name evidence="5" type="ORF">T21E12.3</name>
</gene>
<dbReference type="RefSeq" id="NP_491364.2">
    <property type="nucleotide sequence ID" value="NM_058963.4"/>
</dbReference>
<reference evidence="3 4" key="1">
    <citation type="journal article" date="1998" name="Science">
        <title>Genome sequence of the nematode C. elegans: a platform for investigating biology.</title>
        <authorList>
            <consortium name="The C. elegans sequencing consortium"/>
            <person name="Sulson J.E."/>
            <person name="Waterston R."/>
        </authorList>
    </citation>
    <scope>NUCLEOTIDE SEQUENCE [LARGE SCALE GENOMIC DNA]</scope>
    <source>
        <strain evidence="3 4">Bristol N2</strain>
    </source>
</reference>
<dbReference type="UCSC" id="T21E12.3">
    <property type="organism name" value="c. elegans"/>
</dbReference>
<dbReference type="InParanoid" id="P91484"/>
<dbReference type="KEGG" id="cel:CELE_T21E12.3"/>
<evidence type="ECO:0000256" key="1">
    <source>
        <dbReference type="SAM" id="SignalP"/>
    </source>
</evidence>
<organism evidence="3 4">
    <name type="scientific">Caenorhabditis elegans</name>
    <dbReference type="NCBI Taxonomy" id="6239"/>
    <lineage>
        <taxon>Eukaryota</taxon>
        <taxon>Metazoa</taxon>
        <taxon>Ecdysozoa</taxon>
        <taxon>Nematoda</taxon>
        <taxon>Chromadorea</taxon>
        <taxon>Rhabditida</taxon>
        <taxon>Rhabditina</taxon>
        <taxon>Rhabditomorpha</taxon>
        <taxon>Rhabditoidea</taxon>
        <taxon>Rhabditidae</taxon>
        <taxon>Peloderinae</taxon>
        <taxon>Caenorhabditis</taxon>
    </lineage>
</organism>